<evidence type="ECO:0000256" key="1">
    <source>
        <dbReference type="ARBA" id="ARBA00012513"/>
    </source>
</evidence>
<name>A0A9P7N299_9HYPO</name>
<feature type="binding site" evidence="9">
    <location>
        <position position="93"/>
    </location>
    <ligand>
        <name>ATP</name>
        <dbReference type="ChEBI" id="CHEBI:30616"/>
    </ligand>
</feature>
<dbReference type="GO" id="GO:0050684">
    <property type="term" value="P:regulation of mRNA processing"/>
    <property type="evidence" value="ECO:0007669"/>
    <property type="project" value="TreeGrafter"/>
</dbReference>
<dbReference type="GO" id="GO:0005634">
    <property type="term" value="C:nucleus"/>
    <property type="evidence" value="ECO:0007669"/>
    <property type="project" value="TreeGrafter"/>
</dbReference>
<dbReference type="EC" id="2.7.11.1" evidence="1"/>
<comment type="similarity">
    <text evidence="10">Belongs to the protein kinase superfamily.</text>
</comment>
<dbReference type="SUPFAM" id="SSF56112">
    <property type="entry name" value="Protein kinase-like (PK-like)"/>
    <property type="match status" value="1"/>
</dbReference>
<evidence type="ECO:0000256" key="10">
    <source>
        <dbReference type="RuleBase" id="RU000304"/>
    </source>
</evidence>
<comment type="caution">
    <text evidence="12">The sequence shown here is derived from an EMBL/GenBank/DDBJ whole genome shotgun (WGS) entry which is preliminary data.</text>
</comment>
<reference evidence="12" key="1">
    <citation type="journal article" date="2020" name="bioRxiv">
        <title>Whole genome comparisons of ergot fungi reveals the divergence and evolution of species within the genus Claviceps are the result of varying mechanisms driving genome evolution and host range expansion.</title>
        <authorList>
            <person name="Wyka S.A."/>
            <person name="Mondo S.J."/>
            <person name="Liu M."/>
            <person name="Dettman J."/>
            <person name="Nalam V."/>
            <person name="Broders K.D."/>
        </authorList>
    </citation>
    <scope>NUCLEOTIDE SEQUENCE</scope>
    <source>
        <strain evidence="12">CCC 1102</strain>
    </source>
</reference>
<evidence type="ECO:0000259" key="11">
    <source>
        <dbReference type="PROSITE" id="PS50011"/>
    </source>
</evidence>
<feature type="domain" description="Protein kinase" evidence="11">
    <location>
        <begin position="64"/>
        <end position="423"/>
    </location>
</feature>
<evidence type="ECO:0000256" key="9">
    <source>
        <dbReference type="PROSITE-ProRule" id="PRU10141"/>
    </source>
</evidence>
<sequence>MANLIRSILAIARGRLSRLVVPRSQQSPSPKLYPRQNFAEEEHDYKHGGYHPVSLGDTFDSKRYTILRKLGYGEYSTVWLARDLKCQRYVALKILRADSYGGPQPIFECEILAKIREVSRRSSHEGPKYISPLLDQFTHRGPNGDHICLVFDVLGYHLGLQTFFYQNGPLPGKAAKEIIRQILTGLDFLHRECGVIHTDLKPQNLLLELENPSDTISKYLDSVPPRTTQGLNGAMVPRQEAIDTPLVSEMASLRVRIVDFGVSSWRERHLSDMIQPLQLRAPEVTIGAPWDTGVDIWSLGCLSMQFVLGIGFFPPEASESGAYTAEDYQLAGFLETFGPFPPSLLKQGRRTSQYFDEQGKLHRHPLDVGTGDERTVNEINLVLPPDMPESELAVFVDFVKEGMLQLDPLKRKSAAELLQHEWLS</sequence>
<dbReference type="InterPro" id="IPR051334">
    <property type="entry name" value="SRPK"/>
</dbReference>
<dbReference type="SMART" id="SM00220">
    <property type="entry name" value="S_TKc"/>
    <property type="match status" value="1"/>
</dbReference>
<dbReference type="Gene3D" id="3.30.200.20">
    <property type="entry name" value="Phosphorylase Kinase, domain 1"/>
    <property type="match status" value="1"/>
</dbReference>
<dbReference type="InterPro" id="IPR008271">
    <property type="entry name" value="Ser/Thr_kinase_AS"/>
</dbReference>
<evidence type="ECO:0000256" key="8">
    <source>
        <dbReference type="ARBA" id="ARBA00048679"/>
    </source>
</evidence>
<evidence type="ECO:0000313" key="13">
    <source>
        <dbReference type="Proteomes" id="UP000784919"/>
    </source>
</evidence>
<dbReference type="PROSITE" id="PS00107">
    <property type="entry name" value="PROTEIN_KINASE_ATP"/>
    <property type="match status" value="1"/>
</dbReference>
<evidence type="ECO:0000256" key="4">
    <source>
        <dbReference type="ARBA" id="ARBA00022741"/>
    </source>
</evidence>
<dbReference type="GO" id="GO:0005737">
    <property type="term" value="C:cytoplasm"/>
    <property type="evidence" value="ECO:0007669"/>
    <property type="project" value="TreeGrafter"/>
</dbReference>
<gene>
    <name evidence="12" type="ORF">E4U56_002948</name>
</gene>
<proteinExistence type="inferred from homology"/>
<dbReference type="PANTHER" id="PTHR47634">
    <property type="entry name" value="PROTEIN KINASE DOMAIN-CONTAINING PROTEIN-RELATED"/>
    <property type="match status" value="1"/>
</dbReference>
<dbReference type="PROSITE" id="PS50011">
    <property type="entry name" value="PROTEIN_KINASE_DOM"/>
    <property type="match status" value="1"/>
</dbReference>
<dbReference type="InterPro" id="IPR000719">
    <property type="entry name" value="Prot_kinase_dom"/>
</dbReference>
<evidence type="ECO:0000256" key="3">
    <source>
        <dbReference type="ARBA" id="ARBA00022679"/>
    </source>
</evidence>
<dbReference type="InterPro" id="IPR011009">
    <property type="entry name" value="Kinase-like_dom_sf"/>
</dbReference>
<dbReference type="GO" id="GO:0004674">
    <property type="term" value="F:protein serine/threonine kinase activity"/>
    <property type="evidence" value="ECO:0007669"/>
    <property type="project" value="UniProtKB-KW"/>
</dbReference>
<dbReference type="Gene3D" id="1.10.510.10">
    <property type="entry name" value="Transferase(Phosphotransferase) domain 1"/>
    <property type="match status" value="1"/>
</dbReference>
<accession>A0A9P7N299</accession>
<dbReference type="OrthoDB" id="4936864at2759"/>
<dbReference type="PROSITE" id="PS00108">
    <property type="entry name" value="PROTEIN_KINASE_ST"/>
    <property type="match status" value="1"/>
</dbReference>
<dbReference type="InterPro" id="IPR017441">
    <property type="entry name" value="Protein_kinase_ATP_BS"/>
</dbReference>
<evidence type="ECO:0000256" key="2">
    <source>
        <dbReference type="ARBA" id="ARBA00022527"/>
    </source>
</evidence>
<dbReference type="AlphaFoldDB" id="A0A9P7N299"/>
<keyword evidence="3" id="KW-0808">Transferase</keyword>
<dbReference type="EMBL" id="SRPS01000002">
    <property type="protein sequence ID" value="KAG5978449.1"/>
    <property type="molecule type" value="Genomic_DNA"/>
</dbReference>
<evidence type="ECO:0000256" key="5">
    <source>
        <dbReference type="ARBA" id="ARBA00022777"/>
    </source>
</evidence>
<dbReference type="Pfam" id="PF00069">
    <property type="entry name" value="Pkinase"/>
    <property type="match status" value="1"/>
</dbReference>
<comment type="catalytic activity">
    <reaction evidence="7">
        <text>L-threonyl-[protein] + ATP = O-phospho-L-threonyl-[protein] + ADP + H(+)</text>
        <dbReference type="Rhea" id="RHEA:46608"/>
        <dbReference type="Rhea" id="RHEA-COMP:11060"/>
        <dbReference type="Rhea" id="RHEA-COMP:11605"/>
        <dbReference type="ChEBI" id="CHEBI:15378"/>
        <dbReference type="ChEBI" id="CHEBI:30013"/>
        <dbReference type="ChEBI" id="CHEBI:30616"/>
        <dbReference type="ChEBI" id="CHEBI:61977"/>
        <dbReference type="ChEBI" id="CHEBI:456216"/>
        <dbReference type="EC" id="2.7.11.1"/>
    </reaction>
</comment>
<dbReference type="GO" id="GO:0005524">
    <property type="term" value="F:ATP binding"/>
    <property type="evidence" value="ECO:0007669"/>
    <property type="project" value="UniProtKB-UniRule"/>
</dbReference>
<keyword evidence="4 9" id="KW-0547">Nucleotide-binding</keyword>
<keyword evidence="2 10" id="KW-0723">Serine/threonine-protein kinase</keyword>
<dbReference type="PANTHER" id="PTHR47634:SF9">
    <property type="entry name" value="PROTEIN KINASE DOMAIN-CONTAINING PROTEIN-RELATED"/>
    <property type="match status" value="1"/>
</dbReference>
<comment type="catalytic activity">
    <reaction evidence="8">
        <text>L-seryl-[protein] + ATP = O-phospho-L-seryl-[protein] + ADP + H(+)</text>
        <dbReference type="Rhea" id="RHEA:17989"/>
        <dbReference type="Rhea" id="RHEA-COMP:9863"/>
        <dbReference type="Rhea" id="RHEA-COMP:11604"/>
        <dbReference type="ChEBI" id="CHEBI:15378"/>
        <dbReference type="ChEBI" id="CHEBI:29999"/>
        <dbReference type="ChEBI" id="CHEBI:30616"/>
        <dbReference type="ChEBI" id="CHEBI:83421"/>
        <dbReference type="ChEBI" id="CHEBI:456216"/>
        <dbReference type="EC" id="2.7.11.1"/>
    </reaction>
</comment>
<evidence type="ECO:0000313" key="12">
    <source>
        <dbReference type="EMBL" id="KAG5978449.1"/>
    </source>
</evidence>
<evidence type="ECO:0000256" key="7">
    <source>
        <dbReference type="ARBA" id="ARBA00047899"/>
    </source>
</evidence>
<keyword evidence="6 9" id="KW-0067">ATP-binding</keyword>
<evidence type="ECO:0000256" key="6">
    <source>
        <dbReference type="ARBA" id="ARBA00022840"/>
    </source>
</evidence>
<dbReference type="GO" id="GO:0000245">
    <property type="term" value="P:spliceosomal complex assembly"/>
    <property type="evidence" value="ECO:0007669"/>
    <property type="project" value="TreeGrafter"/>
</dbReference>
<keyword evidence="5" id="KW-0418">Kinase</keyword>
<organism evidence="12 13">
    <name type="scientific">Claviceps arundinis</name>
    <dbReference type="NCBI Taxonomy" id="1623583"/>
    <lineage>
        <taxon>Eukaryota</taxon>
        <taxon>Fungi</taxon>
        <taxon>Dikarya</taxon>
        <taxon>Ascomycota</taxon>
        <taxon>Pezizomycotina</taxon>
        <taxon>Sordariomycetes</taxon>
        <taxon>Hypocreomycetidae</taxon>
        <taxon>Hypocreales</taxon>
        <taxon>Clavicipitaceae</taxon>
        <taxon>Claviceps</taxon>
    </lineage>
</organism>
<dbReference type="Proteomes" id="UP000784919">
    <property type="component" value="Unassembled WGS sequence"/>
</dbReference>
<protein>
    <recommendedName>
        <fullName evidence="1">non-specific serine/threonine protein kinase</fullName>
        <ecNumber evidence="1">2.7.11.1</ecNumber>
    </recommendedName>
</protein>